<protein>
    <recommendedName>
        <fullName evidence="1">Cyclic nucleotide-binding domain-containing protein</fullName>
    </recommendedName>
</protein>
<dbReference type="Gene3D" id="2.60.120.10">
    <property type="entry name" value="Jelly Rolls"/>
    <property type="match status" value="1"/>
</dbReference>
<dbReference type="PROSITE" id="PS50042">
    <property type="entry name" value="CNMP_BINDING_3"/>
    <property type="match status" value="1"/>
</dbReference>
<dbReference type="SUPFAM" id="SSF51206">
    <property type="entry name" value="cAMP-binding domain-like"/>
    <property type="match status" value="1"/>
</dbReference>
<dbReference type="InterPro" id="IPR018490">
    <property type="entry name" value="cNMP-bd_dom_sf"/>
</dbReference>
<comment type="caution">
    <text evidence="2">The sequence shown here is derived from an EMBL/GenBank/DDBJ whole genome shotgun (WGS) entry which is preliminary data.</text>
</comment>
<dbReference type="Proteomes" id="UP001143480">
    <property type="component" value="Unassembled WGS sequence"/>
</dbReference>
<reference evidence="2" key="1">
    <citation type="journal article" date="2014" name="Int. J. Syst. Evol. Microbiol.">
        <title>Complete genome sequence of Corynebacterium casei LMG S-19264T (=DSM 44701T), isolated from a smear-ripened cheese.</title>
        <authorList>
            <consortium name="US DOE Joint Genome Institute (JGI-PGF)"/>
            <person name="Walter F."/>
            <person name="Albersmeier A."/>
            <person name="Kalinowski J."/>
            <person name="Ruckert C."/>
        </authorList>
    </citation>
    <scope>NUCLEOTIDE SEQUENCE</scope>
    <source>
        <strain evidence="2">VKM Ac-1321</strain>
    </source>
</reference>
<reference evidence="2" key="2">
    <citation type="submission" date="2023-01" db="EMBL/GenBank/DDBJ databases">
        <authorList>
            <person name="Sun Q."/>
            <person name="Evtushenko L."/>
        </authorList>
    </citation>
    <scope>NUCLEOTIDE SEQUENCE</scope>
    <source>
        <strain evidence="2">VKM Ac-1321</strain>
    </source>
</reference>
<evidence type="ECO:0000313" key="2">
    <source>
        <dbReference type="EMBL" id="GLL05281.1"/>
    </source>
</evidence>
<proteinExistence type="predicted"/>
<dbReference type="RefSeq" id="WP_261959890.1">
    <property type="nucleotide sequence ID" value="NZ_BAAAXA010000001.1"/>
</dbReference>
<dbReference type="InterPro" id="IPR014710">
    <property type="entry name" value="RmlC-like_jellyroll"/>
</dbReference>
<feature type="domain" description="Cyclic nucleotide-binding" evidence="1">
    <location>
        <begin position="13"/>
        <end position="82"/>
    </location>
</feature>
<sequence>MSSTYDLMVAHPFLTGLPPAYVERLSRWACRAPLPAGTRVFEEHGRADRWWLIRDGYVNLDTRLPGRGDVIVETLGPGSVLGWSWLFPPYRWHFGAVTLGPVLAIALAGPGVRGLCDADPAFGYELTRRFTAVVVDRMQATRMRLLDLYREPA</sequence>
<dbReference type="InterPro" id="IPR000595">
    <property type="entry name" value="cNMP-bd_dom"/>
</dbReference>
<keyword evidence="3" id="KW-1185">Reference proteome</keyword>
<dbReference type="Pfam" id="PF00027">
    <property type="entry name" value="cNMP_binding"/>
    <property type="match status" value="1"/>
</dbReference>
<evidence type="ECO:0000259" key="1">
    <source>
        <dbReference type="PROSITE" id="PS50042"/>
    </source>
</evidence>
<name>A0A9W6KNG4_9ACTN</name>
<dbReference type="AlphaFoldDB" id="A0A9W6KNG4"/>
<organism evidence="2 3">
    <name type="scientific">Dactylosporangium matsuzakiense</name>
    <dbReference type="NCBI Taxonomy" id="53360"/>
    <lineage>
        <taxon>Bacteria</taxon>
        <taxon>Bacillati</taxon>
        <taxon>Actinomycetota</taxon>
        <taxon>Actinomycetes</taxon>
        <taxon>Micromonosporales</taxon>
        <taxon>Micromonosporaceae</taxon>
        <taxon>Dactylosporangium</taxon>
    </lineage>
</organism>
<gene>
    <name evidence="2" type="ORF">GCM10017581_070280</name>
</gene>
<accession>A0A9W6KNG4</accession>
<evidence type="ECO:0000313" key="3">
    <source>
        <dbReference type="Proteomes" id="UP001143480"/>
    </source>
</evidence>
<dbReference type="EMBL" id="BSFP01000055">
    <property type="protein sequence ID" value="GLL05281.1"/>
    <property type="molecule type" value="Genomic_DNA"/>
</dbReference>